<evidence type="ECO:0000256" key="3">
    <source>
        <dbReference type="ARBA" id="ARBA00004413"/>
    </source>
</evidence>
<keyword evidence="7" id="KW-0677">Repeat</keyword>
<evidence type="ECO:0000256" key="4">
    <source>
        <dbReference type="ARBA" id="ARBA00022443"/>
    </source>
</evidence>
<dbReference type="Pfam" id="PF12763">
    <property type="entry name" value="EH"/>
    <property type="match status" value="2"/>
</dbReference>
<evidence type="ECO:0000256" key="2">
    <source>
        <dbReference type="ARBA" id="ARBA00004134"/>
    </source>
</evidence>
<feature type="domain" description="SH3" evidence="13">
    <location>
        <begin position="924"/>
        <end position="998"/>
    </location>
</feature>
<dbReference type="GO" id="GO:0005737">
    <property type="term" value="C:cytoplasm"/>
    <property type="evidence" value="ECO:0007669"/>
    <property type="project" value="TreeGrafter"/>
</dbReference>
<evidence type="ECO:0000256" key="9">
    <source>
        <dbReference type="ARBA" id="ARBA00023136"/>
    </source>
</evidence>
<dbReference type="Gene3D" id="1.10.238.10">
    <property type="entry name" value="EF-hand"/>
    <property type="match status" value="2"/>
</dbReference>
<evidence type="ECO:0000313" key="16">
    <source>
        <dbReference type="Proteomes" id="UP001150907"/>
    </source>
</evidence>
<feature type="region of interest" description="Disordered" evidence="12">
    <location>
        <begin position="312"/>
        <end position="364"/>
    </location>
</feature>
<dbReference type="GO" id="GO:0006897">
    <property type="term" value="P:endocytosis"/>
    <property type="evidence" value="ECO:0007669"/>
    <property type="project" value="TreeGrafter"/>
</dbReference>
<dbReference type="CDD" id="cd00052">
    <property type="entry name" value="EH"/>
    <property type="match status" value="2"/>
</dbReference>
<dbReference type="InterPro" id="IPR001452">
    <property type="entry name" value="SH3_domain"/>
</dbReference>
<keyword evidence="10" id="KW-0206">Cytoskeleton</keyword>
<keyword evidence="16" id="KW-1185">Reference proteome</keyword>
<keyword evidence="4 11" id="KW-0728">SH3 domain</keyword>
<dbReference type="SUPFAM" id="SSF47473">
    <property type="entry name" value="EF-hand"/>
    <property type="match status" value="2"/>
</dbReference>
<dbReference type="OrthoDB" id="1716625at2759"/>
<comment type="subcellular location">
    <subcellularLocation>
        <location evidence="3">Cell membrane</location>
        <topology evidence="3">Peripheral membrane protein</topology>
        <orientation evidence="3">Cytoplasmic side</orientation>
    </subcellularLocation>
    <subcellularLocation>
        <location evidence="2">Cytoplasm</location>
        <location evidence="2">Cytoskeleton</location>
        <location evidence="2">Actin patch</location>
    </subcellularLocation>
    <subcellularLocation>
        <location evidence="1">Endosome membrane</location>
        <topology evidence="1">Peripheral membrane protein</topology>
        <orientation evidence="1">Cytoplasmic side</orientation>
    </subcellularLocation>
</comment>
<dbReference type="Proteomes" id="UP001150907">
    <property type="component" value="Unassembled WGS sequence"/>
</dbReference>
<dbReference type="PROSITE" id="PS50031">
    <property type="entry name" value="EH"/>
    <property type="match status" value="2"/>
</dbReference>
<feature type="region of interest" description="Disordered" evidence="12">
    <location>
        <begin position="644"/>
        <end position="773"/>
    </location>
</feature>
<dbReference type="InterPro" id="IPR000261">
    <property type="entry name" value="EH_dom"/>
</dbReference>
<feature type="region of interest" description="Disordered" evidence="12">
    <location>
        <begin position="577"/>
        <end position="601"/>
    </location>
</feature>
<comment type="caution">
    <text evidence="15">The sequence shown here is derived from an EMBL/GenBank/DDBJ whole genome shotgun (WGS) entry which is preliminary data.</text>
</comment>
<feature type="compositionally biased region" description="Low complexity" evidence="12">
    <location>
        <begin position="764"/>
        <end position="773"/>
    </location>
</feature>
<evidence type="ECO:0000256" key="11">
    <source>
        <dbReference type="PROSITE-ProRule" id="PRU00192"/>
    </source>
</evidence>
<evidence type="ECO:0000256" key="12">
    <source>
        <dbReference type="SAM" id="MobiDB-lite"/>
    </source>
</evidence>
<name>A0A9W8BKH2_9FUNG</name>
<dbReference type="Pfam" id="PF00018">
    <property type="entry name" value="SH3_1"/>
    <property type="match status" value="1"/>
</dbReference>
<evidence type="ECO:0000313" key="15">
    <source>
        <dbReference type="EMBL" id="KAJ2008324.1"/>
    </source>
</evidence>
<reference evidence="15" key="1">
    <citation type="submission" date="2022-07" db="EMBL/GenBank/DDBJ databases">
        <title>Phylogenomic reconstructions and comparative analyses of Kickxellomycotina fungi.</title>
        <authorList>
            <person name="Reynolds N.K."/>
            <person name="Stajich J.E."/>
            <person name="Barry K."/>
            <person name="Grigoriev I.V."/>
            <person name="Crous P."/>
            <person name="Smith M.E."/>
        </authorList>
    </citation>
    <scope>NUCLEOTIDE SEQUENCE</scope>
    <source>
        <strain evidence="15">IMI 214461</strain>
    </source>
</reference>
<dbReference type="PANTHER" id="PTHR11216">
    <property type="entry name" value="EH DOMAIN"/>
    <property type="match status" value="1"/>
</dbReference>
<feature type="compositionally biased region" description="Acidic residues" evidence="12">
    <location>
        <begin position="727"/>
        <end position="743"/>
    </location>
</feature>
<feature type="domain" description="SH3" evidence="13">
    <location>
        <begin position="828"/>
        <end position="915"/>
    </location>
</feature>
<keyword evidence="8" id="KW-0175">Coiled coil</keyword>
<dbReference type="PANTHER" id="PTHR11216:SF173">
    <property type="entry name" value="ACTIN CYTOSKELETON-REGULATORY COMPLEX PROTEIN PAN1"/>
    <property type="match status" value="1"/>
</dbReference>
<evidence type="ECO:0000256" key="6">
    <source>
        <dbReference type="ARBA" id="ARBA00022583"/>
    </source>
</evidence>
<evidence type="ECO:0000256" key="1">
    <source>
        <dbReference type="ARBA" id="ARBA00004125"/>
    </source>
</evidence>
<feature type="compositionally biased region" description="Basic and acidic residues" evidence="12">
    <location>
        <begin position="662"/>
        <end position="673"/>
    </location>
</feature>
<sequence>MNSQSAAGELTLGFIPAADAAAYASAFHSNVAGGSTRISGDAARRVLLQSRLTVSELGRIWELADMRRAGSLSLAEFMLAMHLAQSRIRGKALPEQLPAKVAAMVMGAGMAVSMPEPMNAAVSMPVPMGVGVSMGMGVGMGVGVGVGMGVSAPVSMPEPMMHAFEAQFPDIASESAPAPQWAQLASIRPQHEAAISPSERAQYEAVFRRCDAARRGVISGAQAREVFAQSGLAAGELARVWALADGANQGALNVDEFCVAMHVIFRRLAGAPVPAALPAALEPRSSRDFRASLQDMKAQLLVAPAGPVPRNNSAYSAYDDGAEGSDEADGTAAYQSAARRRARPEPRAEPAGREPAGRESADQLRRAVELRRGEAQRLRAANARRAAARAEARVAARWRIDELKREIEAVHRAAPEVAASGPAAELAAKRRRLAASVGEVLAIMPALARDYERIAGDLAAAARDVAQRRARAELPPADGVEARAARLVAQRMAALTGMPPEDDEGADVARDVARADRRLADDRDRLHAITGGVDRVAAAVRDVSTDAGRWDAAGGGVRSDEVRALLERLRGIARSAEASPAVRTSAFSPADPPRSDQAPQLAALPAAAAAAAAAPSIAERLARAASKQDRDRILQEIAEERFRERQRALGIPDPEPEPEAPAPRKPEMQERHALPPAALAPAFAASGPSAGSNPFALQPAAAAAPAPELGASPARGANGDGFSADSSSDEEWDSDDSSDDDDGAPAVLPTVFDVAAADSRQKVPDVSSPRSSVSFDTAFANHTPASLLPPKDEGNSNPFLGLIASAAAASALESKAAEADGESQPASFEVLRLRALYPYNPEDDADELTIETGDLIETRAVPADRLAAASGSSHAGGGWLFGEILRESPTDQGDGWLPSGRAGWFPRDYVETLGGPGSRGWIKTRARFGTAKYNYEPQHEDELSVAVGDRVRVVDGDTAESWWKVRKLVTSESSADEQQEASMPSGMLPAMYIDLDKI</sequence>
<gene>
    <name evidence="15" type="primary">PAN1</name>
    <name evidence="15" type="ORF">H4R26_000266</name>
</gene>
<dbReference type="InterPro" id="IPR036028">
    <property type="entry name" value="SH3-like_dom_sf"/>
</dbReference>
<dbReference type="PROSITE" id="PS50002">
    <property type="entry name" value="SH3"/>
    <property type="match status" value="2"/>
</dbReference>
<proteinExistence type="predicted"/>
<feature type="domain" description="EH" evidence="14">
    <location>
        <begin position="19"/>
        <end position="98"/>
    </location>
</feature>
<dbReference type="Gene3D" id="2.30.30.40">
    <property type="entry name" value="SH3 Domains"/>
    <property type="match status" value="2"/>
</dbReference>
<organism evidence="15 16">
    <name type="scientific">Coemansia thaxteri</name>
    <dbReference type="NCBI Taxonomy" id="2663907"/>
    <lineage>
        <taxon>Eukaryota</taxon>
        <taxon>Fungi</taxon>
        <taxon>Fungi incertae sedis</taxon>
        <taxon>Zoopagomycota</taxon>
        <taxon>Kickxellomycotina</taxon>
        <taxon>Kickxellomycetes</taxon>
        <taxon>Kickxellales</taxon>
        <taxon>Kickxellaceae</taxon>
        <taxon>Coemansia</taxon>
    </lineage>
</organism>
<evidence type="ECO:0000256" key="7">
    <source>
        <dbReference type="ARBA" id="ARBA00022737"/>
    </source>
</evidence>
<evidence type="ECO:0000259" key="13">
    <source>
        <dbReference type="PROSITE" id="PS50002"/>
    </source>
</evidence>
<dbReference type="GO" id="GO:0016197">
    <property type="term" value="P:endosomal transport"/>
    <property type="evidence" value="ECO:0007669"/>
    <property type="project" value="TreeGrafter"/>
</dbReference>
<keyword evidence="9" id="KW-0472">Membrane</keyword>
<dbReference type="GO" id="GO:0005886">
    <property type="term" value="C:plasma membrane"/>
    <property type="evidence" value="ECO:0007669"/>
    <property type="project" value="TreeGrafter"/>
</dbReference>
<protein>
    <submittedName>
        <fullName evidence="15">Actin organization and endocytosis protein</fullName>
    </submittedName>
</protein>
<feature type="compositionally biased region" description="Basic and acidic residues" evidence="12">
    <location>
        <begin position="343"/>
        <end position="364"/>
    </location>
</feature>
<keyword evidence="6" id="KW-0254">Endocytosis</keyword>
<dbReference type="InterPro" id="IPR011992">
    <property type="entry name" value="EF-hand-dom_pair"/>
</dbReference>
<evidence type="ECO:0000256" key="8">
    <source>
        <dbReference type="ARBA" id="ARBA00023054"/>
    </source>
</evidence>
<feature type="compositionally biased region" description="Acidic residues" evidence="12">
    <location>
        <begin position="320"/>
        <end position="329"/>
    </location>
</feature>
<feature type="compositionally biased region" description="Low complexity" evidence="12">
    <location>
        <begin position="674"/>
        <end position="714"/>
    </location>
</feature>
<evidence type="ECO:0000259" key="14">
    <source>
        <dbReference type="PROSITE" id="PS50031"/>
    </source>
</evidence>
<keyword evidence="5" id="KW-0963">Cytoplasm</keyword>
<dbReference type="AlphaFoldDB" id="A0A9W8BKH2"/>
<accession>A0A9W8BKH2</accession>
<feature type="domain" description="EH" evidence="14">
    <location>
        <begin position="199"/>
        <end position="288"/>
    </location>
</feature>
<dbReference type="EMBL" id="JANBQF010000007">
    <property type="protein sequence ID" value="KAJ2008324.1"/>
    <property type="molecule type" value="Genomic_DNA"/>
</dbReference>
<dbReference type="SUPFAM" id="SSF50044">
    <property type="entry name" value="SH3-domain"/>
    <property type="match status" value="2"/>
</dbReference>
<dbReference type="SMART" id="SM00326">
    <property type="entry name" value="SH3"/>
    <property type="match status" value="2"/>
</dbReference>
<evidence type="ECO:0000256" key="10">
    <source>
        <dbReference type="ARBA" id="ARBA00023212"/>
    </source>
</evidence>
<evidence type="ECO:0000256" key="5">
    <source>
        <dbReference type="ARBA" id="ARBA00022490"/>
    </source>
</evidence>
<dbReference type="SMART" id="SM00027">
    <property type="entry name" value="EH"/>
    <property type="match status" value="2"/>
</dbReference>